<evidence type="ECO:0000259" key="4">
    <source>
        <dbReference type="PROSITE" id="PS50043"/>
    </source>
</evidence>
<dbReference type="EMBL" id="JBIAXI010000018">
    <property type="protein sequence ID" value="MFF4776588.1"/>
    <property type="molecule type" value="Genomic_DNA"/>
</dbReference>
<feature type="domain" description="HTH luxR-type" evidence="4">
    <location>
        <begin position="256"/>
        <end position="321"/>
    </location>
</feature>
<dbReference type="Gene3D" id="3.30.450.40">
    <property type="match status" value="1"/>
</dbReference>
<dbReference type="Gene3D" id="1.10.10.10">
    <property type="entry name" value="Winged helix-like DNA-binding domain superfamily/Winged helix DNA-binding domain"/>
    <property type="match status" value="1"/>
</dbReference>
<dbReference type="PANTHER" id="PTHR44688">
    <property type="entry name" value="DNA-BINDING TRANSCRIPTIONAL ACTIVATOR DEVR_DOSR"/>
    <property type="match status" value="1"/>
</dbReference>
<keyword evidence="2" id="KW-0238">DNA-binding</keyword>
<dbReference type="Proteomes" id="UP001602119">
    <property type="component" value="Unassembled WGS sequence"/>
</dbReference>
<dbReference type="PROSITE" id="PS00622">
    <property type="entry name" value="HTH_LUXR_1"/>
    <property type="match status" value="1"/>
</dbReference>
<proteinExistence type="predicted"/>
<comment type="caution">
    <text evidence="5">The sequence shown here is derived from an EMBL/GenBank/DDBJ whole genome shotgun (WGS) entry which is preliminary data.</text>
</comment>
<dbReference type="CDD" id="cd06170">
    <property type="entry name" value="LuxR_C_like"/>
    <property type="match status" value="1"/>
</dbReference>
<reference evidence="5 6" key="1">
    <citation type="submission" date="2024-10" db="EMBL/GenBank/DDBJ databases">
        <title>The Natural Products Discovery Center: Release of the First 8490 Sequenced Strains for Exploring Actinobacteria Biosynthetic Diversity.</title>
        <authorList>
            <person name="Kalkreuter E."/>
            <person name="Kautsar S.A."/>
            <person name="Yang D."/>
            <person name="Bader C.D."/>
            <person name="Teijaro C.N."/>
            <person name="Fluegel L."/>
            <person name="Davis C.M."/>
            <person name="Simpson J.R."/>
            <person name="Lauterbach L."/>
            <person name="Steele A.D."/>
            <person name="Gui C."/>
            <person name="Meng S."/>
            <person name="Li G."/>
            <person name="Viehrig K."/>
            <person name="Ye F."/>
            <person name="Su P."/>
            <person name="Kiefer A.F."/>
            <person name="Nichols A."/>
            <person name="Cepeda A.J."/>
            <person name="Yan W."/>
            <person name="Fan B."/>
            <person name="Jiang Y."/>
            <person name="Adhikari A."/>
            <person name="Zheng C.-J."/>
            <person name="Schuster L."/>
            <person name="Cowan T.M."/>
            <person name="Smanski M.J."/>
            <person name="Chevrette M.G."/>
            <person name="De Carvalho L.P.S."/>
            <person name="Shen B."/>
        </authorList>
    </citation>
    <scope>NUCLEOTIDE SEQUENCE [LARGE SCALE GENOMIC DNA]</scope>
    <source>
        <strain evidence="5 6">NPDC001281</strain>
    </source>
</reference>
<dbReference type="PRINTS" id="PR00038">
    <property type="entry name" value="HTHLUXR"/>
</dbReference>
<evidence type="ECO:0000256" key="1">
    <source>
        <dbReference type="ARBA" id="ARBA00023015"/>
    </source>
</evidence>
<dbReference type="InterPro" id="IPR000792">
    <property type="entry name" value="Tscrpt_reg_LuxR_C"/>
</dbReference>
<protein>
    <submittedName>
        <fullName evidence="5">LuxR C-terminal-related transcriptional regulator</fullName>
    </submittedName>
</protein>
<organism evidence="5 6">
    <name type="scientific">Microtetraspora fusca</name>
    <dbReference type="NCBI Taxonomy" id="1997"/>
    <lineage>
        <taxon>Bacteria</taxon>
        <taxon>Bacillati</taxon>
        <taxon>Actinomycetota</taxon>
        <taxon>Actinomycetes</taxon>
        <taxon>Streptosporangiales</taxon>
        <taxon>Streptosporangiaceae</taxon>
        <taxon>Microtetraspora</taxon>
    </lineage>
</organism>
<evidence type="ECO:0000256" key="3">
    <source>
        <dbReference type="ARBA" id="ARBA00023163"/>
    </source>
</evidence>
<dbReference type="SMART" id="SM00421">
    <property type="entry name" value="HTH_LUXR"/>
    <property type="match status" value="1"/>
</dbReference>
<keyword evidence="3" id="KW-0804">Transcription</keyword>
<accession>A0ABW6VE68</accession>
<dbReference type="RefSeq" id="WP_066950235.1">
    <property type="nucleotide sequence ID" value="NZ_BBYK01000080.1"/>
</dbReference>
<name>A0ABW6VE68_MICFU</name>
<evidence type="ECO:0000313" key="5">
    <source>
        <dbReference type="EMBL" id="MFF4776588.1"/>
    </source>
</evidence>
<gene>
    <name evidence="5" type="ORF">ACFY05_27380</name>
</gene>
<dbReference type="SUPFAM" id="SSF46894">
    <property type="entry name" value="C-terminal effector domain of the bipartite response regulators"/>
    <property type="match status" value="1"/>
</dbReference>
<dbReference type="InterPro" id="IPR036388">
    <property type="entry name" value="WH-like_DNA-bd_sf"/>
</dbReference>
<sequence length="324" mass="34601">MPDTSGRLRAARELRGFIRRAGRTATSPGIGRAALEALRGVLPYDCAALARWDPLTGRHATVAAVGYPPDALRFMDHRMHADPLYAQVRRDRGPLRVRDIPRPRRRGPVFDAVIDPLGFADGLTQCLFARDGRYLGMLNASTLTRGHPDDDAVTMLELLADDLGDMLDPIPAASPPTRALAGGDAEGLLVTCAGVTALSANACPDLTATGSPLRPVLDAALAGRQPPRRLLVLTGTRLFTVTLDGDTHGVVVLHRPAAAPFGLTLRELEVLDAVSRGRTNAEIARALHITPRTVATHIEHVLTKTGAPNRVAVTRLATQLGLLI</sequence>
<dbReference type="PROSITE" id="PS50043">
    <property type="entry name" value="HTH_LUXR_2"/>
    <property type="match status" value="1"/>
</dbReference>
<dbReference type="Pfam" id="PF00196">
    <property type="entry name" value="GerE"/>
    <property type="match status" value="1"/>
</dbReference>
<keyword evidence="6" id="KW-1185">Reference proteome</keyword>
<dbReference type="InterPro" id="IPR016032">
    <property type="entry name" value="Sig_transdc_resp-reg_C-effctor"/>
</dbReference>
<evidence type="ECO:0000313" key="6">
    <source>
        <dbReference type="Proteomes" id="UP001602119"/>
    </source>
</evidence>
<dbReference type="PANTHER" id="PTHR44688:SF16">
    <property type="entry name" value="DNA-BINDING TRANSCRIPTIONAL ACTIVATOR DEVR_DOSR"/>
    <property type="match status" value="1"/>
</dbReference>
<dbReference type="InterPro" id="IPR029016">
    <property type="entry name" value="GAF-like_dom_sf"/>
</dbReference>
<dbReference type="SUPFAM" id="SSF55781">
    <property type="entry name" value="GAF domain-like"/>
    <property type="match status" value="1"/>
</dbReference>
<evidence type="ECO:0000256" key="2">
    <source>
        <dbReference type="ARBA" id="ARBA00023125"/>
    </source>
</evidence>
<keyword evidence="1" id="KW-0805">Transcription regulation</keyword>